<protein>
    <submittedName>
        <fullName evidence="2">Uncharacterized protein</fullName>
    </submittedName>
</protein>
<feature type="transmembrane region" description="Helical" evidence="1">
    <location>
        <begin position="12"/>
        <end position="30"/>
    </location>
</feature>
<gene>
    <name evidence="2" type="ORF">XBFM1_2600042</name>
</gene>
<keyword evidence="1" id="KW-0472">Membrane</keyword>
<keyword evidence="1" id="KW-1133">Transmembrane helix</keyword>
<dbReference type="HOGENOM" id="CLU_2940826_0_0_6"/>
<proteinExistence type="predicted"/>
<reference evidence="2" key="1">
    <citation type="submission" date="2013-07" db="EMBL/GenBank/DDBJ databases">
        <title>Sub-species coevolution in mutualistic symbiosis.</title>
        <authorList>
            <person name="Murfin K."/>
            <person name="Klassen J."/>
            <person name="Lee M."/>
            <person name="Forst S."/>
            <person name="Stock P."/>
            <person name="Goodrich-Blair H."/>
        </authorList>
    </citation>
    <scope>NUCLEOTIDE SEQUENCE [LARGE SCALE GENOMIC DNA]</scope>
    <source>
        <strain evidence="2">Feltiae Moldova</strain>
    </source>
</reference>
<evidence type="ECO:0000313" key="2">
    <source>
        <dbReference type="EMBL" id="CDH02327.1"/>
    </source>
</evidence>
<name>A0A077NJQ0_XENBV</name>
<dbReference type="Proteomes" id="UP000028487">
    <property type="component" value="Unassembled WGS sequence"/>
</dbReference>
<evidence type="ECO:0000256" key="1">
    <source>
        <dbReference type="SAM" id="Phobius"/>
    </source>
</evidence>
<sequence length="60" mass="6892">MKDSGAPFARRYPLKYTLVVALLTHIQYILPTILRYKCGDKHLLSTRASVYSLTKCSLFE</sequence>
<accession>A0A077NJQ0</accession>
<keyword evidence="1" id="KW-0812">Transmembrane</keyword>
<dbReference type="AlphaFoldDB" id="A0A077NJQ0"/>
<dbReference type="EMBL" id="CBSV010000180">
    <property type="protein sequence ID" value="CDH02327.1"/>
    <property type="molecule type" value="Genomic_DNA"/>
</dbReference>
<organism evidence="2">
    <name type="scientific">Xenorhabdus bovienii str. feltiae Moldova</name>
    <dbReference type="NCBI Taxonomy" id="1398200"/>
    <lineage>
        <taxon>Bacteria</taxon>
        <taxon>Pseudomonadati</taxon>
        <taxon>Pseudomonadota</taxon>
        <taxon>Gammaproteobacteria</taxon>
        <taxon>Enterobacterales</taxon>
        <taxon>Morganellaceae</taxon>
        <taxon>Xenorhabdus</taxon>
    </lineage>
</organism>
<comment type="caution">
    <text evidence="2">The sequence shown here is derived from an EMBL/GenBank/DDBJ whole genome shotgun (WGS) entry which is preliminary data.</text>
</comment>